<dbReference type="InterPro" id="IPR015942">
    <property type="entry name" value="Asp/Glu/hydantoin_racemase"/>
</dbReference>
<gene>
    <name evidence="2" type="ORF">H9741_07390</name>
</gene>
<dbReference type="Pfam" id="PF01177">
    <property type="entry name" value="Asp_Glu_race"/>
    <property type="match status" value="1"/>
</dbReference>
<dbReference type="PANTHER" id="PTHR21198:SF3">
    <property type="entry name" value="GLUTAMATE RACEMASE"/>
    <property type="match status" value="1"/>
</dbReference>
<dbReference type="Gene3D" id="3.40.50.1860">
    <property type="match status" value="2"/>
</dbReference>
<dbReference type="InterPro" id="IPR001920">
    <property type="entry name" value="Asp/Glu_race"/>
</dbReference>
<sequence>MQKKYVAFFDSGIGGLNLLAAFRKKYPDVPCLYYGDNVNAPYGNKSREEICSLAFAAFGKIARKPVAAAAIACNTVTACCAGQLRAAFPFPVAGMEPAVRPAAKRGGNVLVLATRATMESERMQKLLHRYSQDARFTLYCPQELAGEIERAAPDFSRVDLSFLPKGEFSAVVLGCTHYVFLKDRISETLSCPVFDGILGTADHLYDIANICSKNPQKKGKSALIFLGKAKNRNKTLYFSLFQNKQTFIMPQKRTKTDKNF</sequence>
<accession>A0A9D2AGR2</accession>
<organism evidence="2 3">
    <name type="scientific">Candidatus Borkfalkia faecipullorum</name>
    <dbReference type="NCBI Taxonomy" id="2838510"/>
    <lineage>
        <taxon>Bacteria</taxon>
        <taxon>Bacillati</taxon>
        <taxon>Bacillota</taxon>
        <taxon>Clostridia</taxon>
        <taxon>Christensenellales</taxon>
        <taxon>Christensenellaceae</taxon>
        <taxon>Candidatus Borkfalkia</taxon>
    </lineage>
</organism>
<dbReference type="SUPFAM" id="SSF53681">
    <property type="entry name" value="Aspartate/glutamate racemase"/>
    <property type="match status" value="2"/>
</dbReference>
<dbReference type="EMBL" id="DXFX01000097">
    <property type="protein sequence ID" value="HIX08275.1"/>
    <property type="molecule type" value="Genomic_DNA"/>
</dbReference>
<evidence type="ECO:0000313" key="3">
    <source>
        <dbReference type="Proteomes" id="UP000824204"/>
    </source>
</evidence>
<evidence type="ECO:0000313" key="2">
    <source>
        <dbReference type="EMBL" id="HIX08275.1"/>
    </source>
</evidence>
<dbReference type="GO" id="GO:0047661">
    <property type="term" value="F:amino-acid racemase activity"/>
    <property type="evidence" value="ECO:0007669"/>
    <property type="project" value="InterPro"/>
</dbReference>
<protein>
    <submittedName>
        <fullName evidence="2">Aspartate/glutamate racemase family protein</fullName>
    </submittedName>
</protein>
<dbReference type="AlphaFoldDB" id="A0A9D2AGR2"/>
<comment type="caution">
    <text evidence="2">The sequence shown here is derived from an EMBL/GenBank/DDBJ whole genome shotgun (WGS) entry which is preliminary data.</text>
</comment>
<evidence type="ECO:0000256" key="1">
    <source>
        <dbReference type="ARBA" id="ARBA00023235"/>
    </source>
</evidence>
<name>A0A9D2AGR2_9FIRM</name>
<reference evidence="2" key="1">
    <citation type="journal article" date="2021" name="PeerJ">
        <title>Extensive microbial diversity within the chicken gut microbiome revealed by metagenomics and culture.</title>
        <authorList>
            <person name="Gilroy R."/>
            <person name="Ravi A."/>
            <person name="Getino M."/>
            <person name="Pursley I."/>
            <person name="Horton D.L."/>
            <person name="Alikhan N.F."/>
            <person name="Baker D."/>
            <person name="Gharbi K."/>
            <person name="Hall N."/>
            <person name="Watson M."/>
            <person name="Adriaenssens E.M."/>
            <person name="Foster-Nyarko E."/>
            <person name="Jarju S."/>
            <person name="Secka A."/>
            <person name="Antonio M."/>
            <person name="Oren A."/>
            <person name="Chaudhuri R.R."/>
            <person name="La Ragione R."/>
            <person name="Hildebrand F."/>
            <person name="Pallen M.J."/>
        </authorList>
    </citation>
    <scope>NUCLEOTIDE SEQUENCE</scope>
    <source>
        <strain evidence="2">811</strain>
    </source>
</reference>
<proteinExistence type="predicted"/>
<keyword evidence="1" id="KW-0413">Isomerase</keyword>
<reference evidence="2" key="2">
    <citation type="submission" date="2021-04" db="EMBL/GenBank/DDBJ databases">
        <authorList>
            <person name="Gilroy R."/>
        </authorList>
    </citation>
    <scope>NUCLEOTIDE SEQUENCE</scope>
    <source>
        <strain evidence="2">811</strain>
    </source>
</reference>
<dbReference type="Proteomes" id="UP000824204">
    <property type="component" value="Unassembled WGS sequence"/>
</dbReference>
<dbReference type="GO" id="GO:0009252">
    <property type="term" value="P:peptidoglycan biosynthetic process"/>
    <property type="evidence" value="ECO:0007669"/>
    <property type="project" value="TreeGrafter"/>
</dbReference>
<dbReference type="PANTHER" id="PTHR21198">
    <property type="entry name" value="GLUTAMATE RACEMASE"/>
    <property type="match status" value="1"/>
</dbReference>